<reference evidence="2 3" key="1">
    <citation type="journal article" date="2014" name="Int. J. Syst. Evol. Microbiol.">
        <title>Complete genome sequence of Corynebacterium casei LMG S-19264T (=DSM 44701T), isolated from a smear-ripened cheese.</title>
        <authorList>
            <consortium name="US DOE Joint Genome Institute (JGI-PGF)"/>
            <person name="Walter F."/>
            <person name="Albersmeier A."/>
            <person name="Kalinowski J."/>
            <person name="Ruckert C."/>
        </authorList>
    </citation>
    <scope>NUCLEOTIDE SEQUENCE [LARGE SCALE GENOMIC DNA]</scope>
    <source>
        <strain evidence="2 3">NBRC 112289</strain>
    </source>
</reference>
<dbReference type="Proteomes" id="UP001157160">
    <property type="component" value="Unassembled WGS sequence"/>
</dbReference>
<dbReference type="AlphaFoldDB" id="A0AA37XBQ7"/>
<keyword evidence="3" id="KW-1185">Reference proteome</keyword>
<feature type="domain" description="AB hydrolase-1" evidence="1">
    <location>
        <begin position="47"/>
        <end position="279"/>
    </location>
</feature>
<evidence type="ECO:0000313" key="3">
    <source>
        <dbReference type="Proteomes" id="UP001157160"/>
    </source>
</evidence>
<comment type="caution">
    <text evidence="2">The sequence shown here is derived from an EMBL/GenBank/DDBJ whole genome shotgun (WGS) entry which is preliminary data.</text>
</comment>
<dbReference type="RefSeq" id="WP_284230591.1">
    <property type="nucleotide sequence ID" value="NZ_BSUL01000001.1"/>
</dbReference>
<accession>A0AA37XBQ7</accession>
<organism evidence="2 3">
    <name type="scientific">Arenivirga flava</name>
    <dbReference type="NCBI Taxonomy" id="1930060"/>
    <lineage>
        <taxon>Bacteria</taxon>
        <taxon>Bacillati</taxon>
        <taxon>Actinomycetota</taxon>
        <taxon>Actinomycetes</taxon>
        <taxon>Micrococcales</taxon>
        <taxon>Microbacteriaceae</taxon>
        <taxon>Arenivirga</taxon>
    </lineage>
</organism>
<protein>
    <submittedName>
        <fullName evidence="2">Alpha/beta hydrolase</fullName>
    </submittedName>
</protein>
<dbReference type="InterPro" id="IPR000073">
    <property type="entry name" value="AB_hydrolase_1"/>
</dbReference>
<dbReference type="EMBL" id="BSUL01000001">
    <property type="protein sequence ID" value="GMA27752.1"/>
    <property type="molecule type" value="Genomic_DNA"/>
</dbReference>
<name>A0AA37XBQ7_9MICO</name>
<keyword evidence="2" id="KW-0378">Hydrolase</keyword>
<sequence length="290" mass="30414">MSAFAPHPVYGDFALDPGLDTVGVELPVGTLSAFLIEPRRPGRATALLVPGYTGSKEDFRLLLPELAAAGVRALAITRRGQADSAAPDDPDAYALDEEAGDVAQVAALLAAASDDAAVHLLGHSLGGVIAARAAALAPERFASLTLLCSGPHGWAYRKLRERVLAGTEGNLAVWQSANPRWHGVPEEAMDADARFVRRRMLDTSARSIVGGAVILEDEHDLTEEVGGTGLPVLVAHGEHDDAWPTPWQRAMAEQLGARYAVIGDAFHSPGIEAPAATAALLADFWTAAQA</sequence>
<dbReference type="PANTHER" id="PTHR43433:SF5">
    <property type="entry name" value="AB HYDROLASE-1 DOMAIN-CONTAINING PROTEIN"/>
    <property type="match status" value="1"/>
</dbReference>
<proteinExistence type="predicted"/>
<dbReference type="Pfam" id="PF12697">
    <property type="entry name" value="Abhydrolase_6"/>
    <property type="match status" value="1"/>
</dbReference>
<evidence type="ECO:0000313" key="2">
    <source>
        <dbReference type="EMBL" id="GMA27752.1"/>
    </source>
</evidence>
<evidence type="ECO:0000259" key="1">
    <source>
        <dbReference type="Pfam" id="PF12697"/>
    </source>
</evidence>
<dbReference type="SUPFAM" id="SSF53474">
    <property type="entry name" value="alpha/beta-Hydrolases"/>
    <property type="match status" value="1"/>
</dbReference>
<dbReference type="PANTHER" id="PTHR43433">
    <property type="entry name" value="HYDROLASE, ALPHA/BETA FOLD FAMILY PROTEIN"/>
    <property type="match status" value="1"/>
</dbReference>
<gene>
    <name evidence="2" type="ORF">GCM10025874_10050</name>
</gene>
<dbReference type="GO" id="GO:0046503">
    <property type="term" value="P:glycerolipid catabolic process"/>
    <property type="evidence" value="ECO:0007669"/>
    <property type="project" value="TreeGrafter"/>
</dbReference>
<dbReference type="InterPro" id="IPR029058">
    <property type="entry name" value="AB_hydrolase_fold"/>
</dbReference>
<dbReference type="InterPro" id="IPR050471">
    <property type="entry name" value="AB_hydrolase"/>
</dbReference>
<dbReference type="Gene3D" id="3.40.50.1820">
    <property type="entry name" value="alpha/beta hydrolase"/>
    <property type="match status" value="1"/>
</dbReference>
<dbReference type="GO" id="GO:0004806">
    <property type="term" value="F:triacylglycerol lipase activity"/>
    <property type="evidence" value="ECO:0007669"/>
    <property type="project" value="TreeGrafter"/>
</dbReference>